<dbReference type="KEGG" id="hyl:LPB072_12660"/>
<feature type="transmembrane region" description="Helical" evidence="1">
    <location>
        <begin position="77"/>
        <end position="98"/>
    </location>
</feature>
<evidence type="ECO:0000313" key="3">
    <source>
        <dbReference type="EMBL" id="AOW13576.1"/>
    </source>
</evidence>
<evidence type="ECO:0000259" key="2">
    <source>
        <dbReference type="PROSITE" id="PS50924"/>
    </source>
</evidence>
<evidence type="ECO:0000256" key="1">
    <source>
        <dbReference type="PROSITE-ProRule" id="PRU00244"/>
    </source>
</evidence>
<dbReference type="RefSeq" id="WP_066090282.1">
    <property type="nucleotide sequence ID" value="NZ_CP017476.1"/>
</dbReference>
<organism evidence="3 6">
    <name type="scientific">Hydrogenophaga crassostreae</name>
    <dbReference type="NCBI Taxonomy" id="1763535"/>
    <lineage>
        <taxon>Bacteria</taxon>
        <taxon>Pseudomonadati</taxon>
        <taxon>Pseudomonadota</taxon>
        <taxon>Betaproteobacteria</taxon>
        <taxon>Burkholderiales</taxon>
        <taxon>Comamonadaceae</taxon>
        <taxon>Hydrogenophaga</taxon>
    </lineage>
</organism>
<reference evidence="3 6" key="2">
    <citation type="submission" date="2016-10" db="EMBL/GenBank/DDBJ databases">
        <title>Hydorgenophaga sp. LPB0072 isolated from gastropod.</title>
        <authorList>
            <person name="Kim E."/>
            <person name="Yi H."/>
        </authorList>
    </citation>
    <scope>NUCLEOTIDE SEQUENCE [LARGE SCALE GENOMIC DNA]</scope>
    <source>
        <strain evidence="3 6">LPB0072</strain>
    </source>
</reference>
<dbReference type="AlphaFoldDB" id="A0A167HXM1"/>
<keyword evidence="1" id="KW-0472">Membrane</keyword>
<dbReference type="PANTHER" id="PTHR35152">
    <property type="entry name" value="DOMAIN SIGNALLING PROTEIN, PUTATIVE (AFU_ORTHOLOGUE AFUA_5G11310)-RELATED"/>
    <property type="match status" value="1"/>
</dbReference>
<feature type="domain" description="MHYT" evidence="2">
    <location>
        <begin position="9"/>
        <end position="198"/>
    </location>
</feature>
<keyword evidence="1" id="KW-1133">Transmembrane helix</keyword>
<feature type="transmembrane region" description="Helical" evidence="1">
    <location>
        <begin position="12"/>
        <end position="32"/>
    </location>
</feature>
<keyword evidence="1" id="KW-0812">Transmembrane</keyword>
<keyword evidence="3" id="KW-0808">Transferase</keyword>
<dbReference type="GO" id="GO:0016301">
    <property type="term" value="F:kinase activity"/>
    <property type="evidence" value="ECO:0007669"/>
    <property type="project" value="UniProtKB-KW"/>
</dbReference>
<reference evidence="4 5" key="1">
    <citation type="submission" date="2016-02" db="EMBL/GenBank/DDBJ databases">
        <title>Draft genome sequence of Hydrogenophaga sp. LPB0072.</title>
        <authorList>
            <person name="Shin S.-K."/>
            <person name="Yi H."/>
        </authorList>
    </citation>
    <scope>NUCLEOTIDE SEQUENCE [LARGE SCALE GENOMIC DNA]</scope>
    <source>
        <strain evidence="4 5">LPB0072</strain>
    </source>
</reference>
<evidence type="ECO:0000313" key="6">
    <source>
        <dbReference type="Proteomes" id="UP000185680"/>
    </source>
</evidence>
<accession>A0A167HXM1</accession>
<evidence type="ECO:0000313" key="4">
    <source>
        <dbReference type="EMBL" id="OAD41870.1"/>
    </source>
</evidence>
<proteinExistence type="predicted"/>
<sequence>MNPIVTTSIDPLLATLSFAFAVIGSFIALSAASRIREARGRLNFGNIVVAGVALGGIGVWSMHFVGMLALKMDTASSYAVVETLASLVAAIVATSLTVRYAAKAPEQLSRLLAAGVFLGMSVVVMHYLGMYGLKINGYIQWNYGLVALSIAIAVVAATVALWLAFNSSTIGKRLAAAVIMGVAVCAMHYTGMLAAEFICTTDNRNAIPQGFGFFPAFELPALVIVSAVTMGIILSIQQWFQAISAKPMAAKLSRN</sequence>
<dbReference type="EMBL" id="LVWD01000013">
    <property type="protein sequence ID" value="OAD41870.1"/>
    <property type="molecule type" value="Genomic_DNA"/>
</dbReference>
<keyword evidence="5" id="KW-1185">Reference proteome</keyword>
<dbReference type="STRING" id="1763535.LPB072_12660"/>
<dbReference type="Proteomes" id="UP000185657">
    <property type="component" value="Unassembled WGS sequence"/>
</dbReference>
<gene>
    <name evidence="3" type="ORF">LPB072_12660</name>
    <name evidence="4" type="ORF">LPB72_11280</name>
</gene>
<dbReference type="InterPro" id="IPR005330">
    <property type="entry name" value="MHYT_dom"/>
</dbReference>
<feature type="transmembrane region" description="Helical" evidence="1">
    <location>
        <begin position="214"/>
        <end position="236"/>
    </location>
</feature>
<dbReference type="PROSITE" id="PS50924">
    <property type="entry name" value="MHYT"/>
    <property type="match status" value="1"/>
</dbReference>
<dbReference type="EMBL" id="CP017476">
    <property type="protein sequence ID" value="AOW13576.1"/>
    <property type="molecule type" value="Genomic_DNA"/>
</dbReference>
<dbReference type="GO" id="GO:0016020">
    <property type="term" value="C:membrane"/>
    <property type="evidence" value="ECO:0007669"/>
    <property type="project" value="UniProtKB-UniRule"/>
</dbReference>
<dbReference type="Proteomes" id="UP000185680">
    <property type="component" value="Chromosome"/>
</dbReference>
<keyword evidence="3" id="KW-0418">Kinase</keyword>
<evidence type="ECO:0000313" key="5">
    <source>
        <dbReference type="Proteomes" id="UP000185657"/>
    </source>
</evidence>
<feature type="transmembrane region" description="Helical" evidence="1">
    <location>
        <begin position="174"/>
        <end position="194"/>
    </location>
</feature>
<feature type="transmembrane region" description="Helical" evidence="1">
    <location>
        <begin position="110"/>
        <end position="129"/>
    </location>
</feature>
<dbReference type="Pfam" id="PF03707">
    <property type="entry name" value="MHYT"/>
    <property type="match status" value="3"/>
</dbReference>
<name>A0A167HXM1_9BURK</name>
<feature type="transmembrane region" description="Helical" evidence="1">
    <location>
        <begin position="141"/>
        <end position="165"/>
    </location>
</feature>
<dbReference type="OrthoDB" id="3763366at2"/>
<feature type="transmembrane region" description="Helical" evidence="1">
    <location>
        <begin position="44"/>
        <end position="65"/>
    </location>
</feature>
<dbReference type="PANTHER" id="PTHR35152:SF1">
    <property type="entry name" value="DOMAIN SIGNALLING PROTEIN, PUTATIVE (AFU_ORTHOLOGUE AFUA_5G11310)-RELATED"/>
    <property type="match status" value="1"/>
</dbReference>
<protein>
    <submittedName>
        <fullName evidence="3">Histidine kinase</fullName>
    </submittedName>
</protein>